<dbReference type="PANTHER" id="PTHR46255:SF3">
    <property type="entry name" value="HOMEOBOX DOMAIN-CONTAINING PROTEIN"/>
    <property type="match status" value="1"/>
</dbReference>
<comment type="caution">
    <text evidence="4">The sequence shown here is derived from an EMBL/GenBank/DDBJ whole genome shotgun (WGS) entry which is preliminary data.</text>
</comment>
<evidence type="ECO:0000313" key="5">
    <source>
        <dbReference type="Proteomes" id="UP000193411"/>
    </source>
</evidence>
<dbReference type="AlphaFoldDB" id="A0A1Y2I117"/>
<feature type="non-terminal residue" evidence="4">
    <location>
        <position position="51"/>
    </location>
</feature>
<protein>
    <submittedName>
        <fullName evidence="4">OTP-paired class homeobox protein</fullName>
    </submittedName>
</protein>
<keyword evidence="1 2" id="KW-0539">Nucleus</keyword>
<reference evidence="4 5" key="1">
    <citation type="submission" date="2016-07" db="EMBL/GenBank/DDBJ databases">
        <title>Pervasive Adenine N6-methylation of Active Genes in Fungi.</title>
        <authorList>
            <consortium name="DOE Joint Genome Institute"/>
            <person name="Mondo S.J."/>
            <person name="Dannebaum R.O."/>
            <person name="Kuo R.C."/>
            <person name="Labutti K."/>
            <person name="Haridas S."/>
            <person name="Kuo A."/>
            <person name="Salamov A."/>
            <person name="Ahrendt S.R."/>
            <person name="Lipzen A."/>
            <person name="Sullivan W."/>
            <person name="Andreopoulos W.B."/>
            <person name="Clum A."/>
            <person name="Lindquist E."/>
            <person name="Daum C."/>
            <person name="Ramamoorthy G.K."/>
            <person name="Gryganskyi A."/>
            <person name="Culley D."/>
            <person name="Magnuson J.K."/>
            <person name="James T.Y."/>
            <person name="O'Malley M.A."/>
            <person name="Stajich J.E."/>
            <person name="Spatafora J.W."/>
            <person name="Visel A."/>
            <person name="Grigoriev I.V."/>
        </authorList>
    </citation>
    <scope>NUCLEOTIDE SEQUENCE [LARGE SCALE GENOMIC DNA]</scope>
    <source>
        <strain evidence="4 5">PL171</strain>
    </source>
</reference>
<dbReference type="CDD" id="cd00086">
    <property type="entry name" value="homeodomain"/>
    <property type="match status" value="1"/>
</dbReference>
<evidence type="ECO:0000259" key="3">
    <source>
        <dbReference type="PROSITE" id="PS50071"/>
    </source>
</evidence>
<dbReference type="Pfam" id="PF00046">
    <property type="entry name" value="Homeodomain"/>
    <property type="match status" value="1"/>
</dbReference>
<dbReference type="GO" id="GO:1990837">
    <property type="term" value="F:sequence-specific double-stranded DNA binding"/>
    <property type="evidence" value="ECO:0007669"/>
    <property type="project" value="TreeGrafter"/>
</dbReference>
<organism evidence="4 5">
    <name type="scientific">Catenaria anguillulae PL171</name>
    <dbReference type="NCBI Taxonomy" id="765915"/>
    <lineage>
        <taxon>Eukaryota</taxon>
        <taxon>Fungi</taxon>
        <taxon>Fungi incertae sedis</taxon>
        <taxon>Blastocladiomycota</taxon>
        <taxon>Blastocladiomycetes</taxon>
        <taxon>Blastocladiales</taxon>
        <taxon>Catenariaceae</taxon>
        <taxon>Catenaria</taxon>
    </lineage>
</organism>
<name>A0A1Y2I117_9FUNG</name>
<gene>
    <name evidence="4" type="ORF">BCR44DRAFT_104455</name>
</gene>
<dbReference type="InterPro" id="IPR001356">
    <property type="entry name" value="HD"/>
</dbReference>
<dbReference type="Proteomes" id="UP000193411">
    <property type="component" value="Unassembled WGS sequence"/>
</dbReference>
<dbReference type="OrthoDB" id="6159439at2759"/>
<dbReference type="SUPFAM" id="SSF46689">
    <property type="entry name" value="Homeodomain-like"/>
    <property type="match status" value="1"/>
</dbReference>
<keyword evidence="5" id="KW-1185">Reference proteome</keyword>
<dbReference type="Gene3D" id="1.10.10.60">
    <property type="entry name" value="Homeodomain-like"/>
    <property type="match status" value="1"/>
</dbReference>
<comment type="subcellular location">
    <subcellularLocation>
        <location evidence="1 2">Nucleus</location>
    </subcellularLocation>
</comment>
<keyword evidence="1 2" id="KW-0238">DNA-binding</keyword>
<accession>A0A1Y2I117</accession>
<dbReference type="SMART" id="SM00389">
    <property type="entry name" value="HOX"/>
    <property type="match status" value="1"/>
</dbReference>
<evidence type="ECO:0000256" key="1">
    <source>
        <dbReference type="PROSITE-ProRule" id="PRU00108"/>
    </source>
</evidence>
<keyword evidence="1 2" id="KW-0371">Homeobox</keyword>
<feature type="non-terminal residue" evidence="4">
    <location>
        <position position="1"/>
    </location>
</feature>
<feature type="domain" description="Homeobox" evidence="3">
    <location>
        <begin position="1"/>
        <end position="51"/>
    </location>
</feature>
<evidence type="ECO:0000256" key="2">
    <source>
        <dbReference type="RuleBase" id="RU000682"/>
    </source>
</evidence>
<dbReference type="EMBL" id="MCFL01000003">
    <property type="protein sequence ID" value="ORZ40550.1"/>
    <property type="molecule type" value="Genomic_DNA"/>
</dbReference>
<dbReference type="PANTHER" id="PTHR46255">
    <property type="entry name" value="SHORT STATURE HOMEOBOX"/>
    <property type="match status" value="1"/>
</dbReference>
<dbReference type="InterPro" id="IPR009057">
    <property type="entry name" value="Homeodomain-like_sf"/>
</dbReference>
<evidence type="ECO:0000313" key="4">
    <source>
        <dbReference type="EMBL" id="ORZ40550.1"/>
    </source>
</evidence>
<dbReference type="PROSITE" id="PS50071">
    <property type="entry name" value="HOMEOBOX_2"/>
    <property type="match status" value="1"/>
</dbReference>
<dbReference type="GO" id="GO:0005634">
    <property type="term" value="C:nucleus"/>
    <property type="evidence" value="ECO:0007669"/>
    <property type="project" value="UniProtKB-SubCell"/>
</dbReference>
<proteinExistence type="predicted"/>
<sequence length="51" mass="5898">KSSRTILTPLQTCVLRRVLATTVFPSTQLRMILARELGLSPRTVQIWFQNR</sequence>
<dbReference type="InterPro" id="IPR052631">
    <property type="entry name" value="Paired_homeobox_Bicoid"/>
</dbReference>
<dbReference type="GO" id="GO:0000981">
    <property type="term" value="F:DNA-binding transcription factor activity, RNA polymerase II-specific"/>
    <property type="evidence" value="ECO:0007669"/>
    <property type="project" value="TreeGrafter"/>
</dbReference>